<feature type="compositionally biased region" description="Polar residues" evidence="1">
    <location>
        <begin position="427"/>
        <end position="439"/>
    </location>
</feature>
<evidence type="ECO:0000313" key="5">
    <source>
        <dbReference type="EMBL" id="CAF3914348.1"/>
    </source>
</evidence>
<feature type="compositionally biased region" description="Basic residues" evidence="1">
    <location>
        <begin position="458"/>
        <end position="470"/>
    </location>
</feature>
<accession>A0A814SPC6</accession>
<dbReference type="EMBL" id="CAJNOK010007960">
    <property type="protein sequence ID" value="CAF1050136.1"/>
    <property type="molecule type" value="Genomic_DNA"/>
</dbReference>
<feature type="region of interest" description="Disordered" evidence="1">
    <location>
        <begin position="125"/>
        <end position="145"/>
    </location>
</feature>
<dbReference type="Proteomes" id="UP000663829">
    <property type="component" value="Unassembled WGS sequence"/>
</dbReference>
<evidence type="ECO:0000313" key="2">
    <source>
        <dbReference type="EMBL" id="CAF1050136.1"/>
    </source>
</evidence>
<evidence type="ECO:0000313" key="3">
    <source>
        <dbReference type="EMBL" id="CAF1150792.1"/>
    </source>
</evidence>
<evidence type="ECO:0000256" key="1">
    <source>
        <dbReference type="SAM" id="MobiDB-lite"/>
    </source>
</evidence>
<feature type="region of interest" description="Disordered" evidence="1">
    <location>
        <begin position="425"/>
        <end position="470"/>
    </location>
</feature>
<organism evidence="3 6">
    <name type="scientific">Didymodactylos carnosus</name>
    <dbReference type="NCBI Taxonomy" id="1234261"/>
    <lineage>
        <taxon>Eukaryota</taxon>
        <taxon>Metazoa</taxon>
        <taxon>Spiralia</taxon>
        <taxon>Gnathifera</taxon>
        <taxon>Rotifera</taxon>
        <taxon>Eurotatoria</taxon>
        <taxon>Bdelloidea</taxon>
        <taxon>Philodinida</taxon>
        <taxon>Philodinidae</taxon>
        <taxon>Didymodactylos</taxon>
    </lineage>
</organism>
<evidence type="ECO:0000313" key="6">
    <source>
        <dbReference type="Proteomes" id="UP000663829"/>
    </source>
</evidence>
<keyword evidence="6" id="KW-1185">Reference proteome</keyword>
<dbReference type="Proteomes" id="UP000682733">
    <property type="component" value="Unassembled WGS sequence"/>
</dbReference>
<dbReference type="AlphaFoldDB" id="A0A814SPC6"/>
<dbReference type="EMBL" id="CAJOBA010007969">
    <property type="protein sequence ID" value="CAF3816927.1"/>
    <property type="molecule type" value="Genomic_DNA"/>
</dbReference>
<name>A0A814SPC6_9BILA</name>
<gene>
    <name evidence="3" type="ORF">GPM918_LOCUS21170</name>
    <name evidence="2" type="ORF">OVA965_LOCUS16897</name>
    <name evidence="5" type="ORF">SRO942_LOCUS21167</name>
    <name evidence="4" type="ORF">TMI583_LOCUS16904</name>
</gene>
<dbReference type="EMBL" id="CAJOBC010006888">
    <property type="protein sequence ID" value="CAF3914348.1"/>
    <property type="molecule type" value="Genomic_DNA"/>
</dbReference>
<feature type="compositionally biased region" description="Low complexity" evidence="1">
    <location>
        <begin position="444"/>
        <end position="457"/>
    </location>
</feature>
<dbReference type="Proteomes" id="UP000677228">
    <property type="component" value="Unassembled WGS sequence"/>
</dbReference>
<reference evidence="3" key="1">
    <citation type="submission" date="2021-02" db="EMBL/GenBank/DDBJ databases">
        <authorList>
            <person name="Nowell W R."/>
        </authorList>
    </citation>
    <scope>NUCLEOTIDE SEQUENCE</scope>
</reference>
<dbReference type="EMBL" id="CAJNOQ010006888">
    <property type="protein sequence ID" value="CAF1150792.1"/>
    <property type="molecule type" value="Genomic_DNA"/>
</dbReference>
<protein>
    <submittedName>
        <fullName evidence="3">Uncharacterized protein</fullName>
    </submittedName>
</protein>
<comment type="caution">
    <text evidence="3">The sequence shown here is derived from an EMBL/GenBank/DDBJ whole genome shotgun (WGS) entry which is preliminary data.</text>
</comment>
<dbReference type="Proteomes" id="UP000681722">
    <property type="component" value="Unassembled WGS sequence"/>
</dbReference>
<evidence type="ECO:0000313" key="4">
    <source>
        <dbReference type="EMBL" id="CAF3816927.1"/>
    </source>
</evidence>
<sequence length="470" mass="52999">MISQRVPWEKKSTISATTVVPDLNISEWDKDTSISLNGINSLLPPLNTSVCDHNATIHMDLSGASESTIEVVTTSVSPQAAICNALLSMRPSVIQQPPTKKVVLGRQAEQLLTCEEALPQMREKEERAAKKATPVQKRTSVKEKRIPKQRNCAQLKMLVLEQFVKDDALTGVHNRMSFLALNSKQGAARSQHVKEIDRSLNQPAIHHLQIIAHLIGKVEYRLSKKPFDSHSEKKDVCHKFIIKARKTIQELFITNAVKRNEFGTPVLYVELDTCIQQSYSLWQEGTVVEKSKNGSYLKEPIPKDPAERIEFEKRLDKHNLSLTVFQRSYELSVNPLKSTISSRFINHYTASSNLPKYVSEFHKYKHNADMMKKINELLIDEQIRSIQGSNGVQYEIRPNPIQFFNQQSPSNSSIATIGQDGSPLALNASSAHTDQTQQFHLLDTPSRTTTISPSTTSRHSHHSSVRNRLL</sequence>
<proteinExistence type="predicted"/>